<dbReference type="InterPro" id="IPR000792">
    <property type="entry name" value="Tscrpt_reg_LuxR_C"/>
</dbReference>
<comment type="caution">
    <text evidence="5">The sequence shown here is derived from an EMBL/GenBank/DDBJ whole genome shotgun (WGS) entry which is preliminary data.</text>
</comment>
<dbReference type="PROSITE" id="PS50043">
    <property type="entry name" value="HTH_LUXR_2"/>
    <property type="match status" value="1"/>
</dbReference>
<gene>
    <name evidence="5" type="ORF">ACFQZ8_04235</name>
</gene>
<evidence type="ECO:0000256" key="3">
    <source>
        <dbReference type="SAM" id="MobiDB-lite"/>
    </source>
</evidence>
<accession>A0ABW2ZX05</accession>
<keyword evidence="6" id="KW-1185">Reference proteome</keyword>
<keyword evidence="1" id="KW-0547">Nucleotide-binding</keyword>
<dbReference type="Proteomes" id="UP001597053">
    <property type="component" value="Unassembled WGS sequence"/>
</dbReference>
<protein>
    <submittedName>
        <fullName evidence="5">AAA family ATPase</fullName>
    </submittedName>
</protein>
<dbReference type="InterPro" id="IPR027417">
    <property type="entry name" value="P-loop_NTPase"/>
</dbReference>
<dbReference type="InterPro" id="IPR016032">
    <property type="entry name" value="Sig_transdc_resp-reg_C-effctor"/>
</dbReference>
<evidence type="ECO:0000256" key="2">
    <source>
        <dbReference type="ARBA" id="ARBA00022840"/>
    </source>
</evidence>
<name>A0ABW2ZX05_9ACTN</name>
<dbReference type="SUPFAM" id="SSF46894">
    <property type="entry name" value="C-terminal effector domain of the bipartite response regulators"/>
    <property type="match status" value="1"/>
</dbReference>
<feature type="domain" description="HTH luxR-type" evidence="4">
    <location>
        <begin position="929"/>
        <end position="994"/>
    </location>
</feature>
<feature type="region of interest" description="Disordered" evidence="3">
    <location>
        <begin position="1"/>
        <end position="33"/>
    </location>
</feature>
<dbReference type="InterPro" id="IPR041664">
    <property type="entry name" value="AAA_16"/>
</dbReference>
<evidence type="ECO:0000313" key="5">
    <source>
        <dbReference type="EMBL" id="MFD0783135.1"/>
    </source>
</evidence>
<sequence>MAVNEVWHGSTEPGPKPGRDPAGVGTAGSAEARRRNVAGGKRLVAPSMVGRAEELTALATAVSAPPAIVVVEGEAGIGKTRLISELRVRSDAGRVLVGSCRPIREPFPLGPVMEVFKDLGAELRAMALSPVAGALRPLVPEVADFLPPQPPALDDRNAERHRVFRALMEVLAGLGRAVLVLEDLHWADDHTLDFVSYVASDPPRMLSMVLTYRDGEATAQLRAATAKLPASVTRTHIHLTAFDVAQTQELTAAVLGADAVSQEFAAHLCDRASGLPFAIEELLALLQTRGTLVQHDGVWERKDIDRLEVPSGIRDPVLERVSRLSDDARAIVEAAAVLQLPATLGVLIRTCRTLHDDAGPAREEVLESRLLVDHAGSLAFRHALAAQAVYEDIAPPRRQDLHSRAADALSGLSSRPRGQVTHHLRHAGRLAEWAEAAELAADQAGRLGHHDEAMRLLQDLLREEWLEPERRARAAIKFGSAAIRTMRSVDETVELLSQVSEDGLSPETRGELNLIRAVALAQAGADATLQRAQFIRALPDLTNTISIAQAMVGLAAPIAPGVPLAEHKRWLRRLVEIVPSIEGRAWQVALLGKVAMVQVAVGDAEWRAMTVRIRQQTSDTPRHFVEVNAFHAVAQNAYYAGHHAVADQLLAIALEGAIDAENRYRELLVRATRSLLDHGVGYWADLDERVSVLINHFEREAFERRELDLVAGCLAAARGDVGSANQALRKLVRRLEKAGAFDLIPLAANTLIRLALGGGDAARAASESRRLADTLKPVPFEVSALRALPAMCAAMVADEQPGQARELLAHWSGRSRGLDAPYAAAAVPHARGFIAGATGSPFAAARHFFAAADAYDRLSCPYEAAQAREEAGTWLLKADAPTGRTQGEEALHSAMAGYQRLGATWDLARTTRTARAHGVPVPTAFRGGRRGYGDRLSPQELKVAGMAAGGKTNKEIAAGLFLSVNTVKRHLAAAMRKLDVHSRQAIADRLTGPTQDRVSEK</sequence>
<evidence type="ECO:0000256" key="1">
    <source>
        <dbReference type="ARBA" id="ARBA00022741"/>
    </source>
</evidence>
<dbReference type="SMART" id="SM00421">
    <property type="entry name" value="HTH_LUXR"/>
    <property type="match status" value="1"/>
</dbReference>
<dbReference type="SUPFAM" id="SSF52540">
    <property type="entry name" value="P-loop containing nucleoside triphosphate hydrolases"/>
    <property type="match status" value="1"/>
</dbReference>
<dbReference type="Gene3D" id="1.10.10.10">
    <property type="entry name" value="Winged helix-like DNA-binding domain superfamily/Winged helix DNA-binding domain"/>
    <property type="match status" value="1"/>
</dbReference>
<keyword evidence="2" id="KW-0067">ATP-binding</keyword>
<dbReference type="Pfam" id="PF00196">
    <property type="entry name" value="GerE"/>
    <property type="match status" value="1"/>
</dbReference>
<proteinExistence type="predicted"/>
<reference evidence="6" key="1">
    <citation type="journal article" date="2019" name="Int. J. Syst. Evol. Microbiol.">
        <title>The Global Catalogue of Microorganisms (GCM) 10K type strain sequencing project: providing services to taxonomists for standard genome sequencing and annotation.</title>
        <authorList>
            <consortium name="The Broad Institute Genomics Platform"/>
            <consortium name="The Broad Institute Genome Sequencing Center for Infectious Disease"/>
            <person name="Wu L."/>
            <person name="Ma J."/>
        </authorList>
    </citation>
    <scope>NUCLEOTIDE SEQUENCE [LARGE SCALE GENOMIC DNA]</scope>
    <source>
        <strain evidence="6">JCM 32148</strain>
    </source>
</reference>
<dbReference type="PANTHER" id="PTHR16305:SF35">
    <property type="entry name" value="TRANSCRIPTIONAL ACTIVATOR DOMAIN"/>
    <property type="match status" value="1"/>
</dbReference>
<evidence type="ECO:0000259" key="4">
    <source>
        <dbReference type="PROSITE" id="PS50043"/>
    </source>
</evidence>
<dbReference type="InterPro" id="IPR036388">
    <property type="entry name" value="WH-like_DNA-bd_sf"/>
</dbReference>
<dbReference type="Pfam" id="PF13191">
    <property type="entry name" value="AAA_16"/>
    <property type="match status" value="1"/>
</dbReference>
<evidence type="ECO:0000313" key="6">
    <source>
        <dbReference type="Proteomes" id="UP001597053"/>
    </source>
</evidence>
<dbReference type="PRINTS" id="PR00038">
    <property type="entry name" value="HTHLUXR"/>
</dbReference>
<dbReference type="PROSITE" id="PS00622">
    <property type="entry name" value="HTH_LUXR_1"/>
    <property type="match status" value="1"/>
</dbReference>
<dbReference type="EMBL" id="JBHTHM010000092">
    <property type="protein sequence ID" value="MFD0783135.1"/>
    <property type="molecule type" value="Genomic_DNA"/>
</dbReference>
<dbReference type="CDD" id="cd06170">
    <property type="entry name" value="LuxR_C_like"/>
    <property type="match status" value="1"/>
</dbReference>
<organism evidence="5 6">
    <name type="scientific">Micromonospora azadirachtae</name>
    <dbReference type="NCBI Taxonomy" id="1970735"/>
    <lineage>
        <taxon>Bacteria</taxon>
        <taxon>Bacillati</taxon>
        <taxon>Actinomycetota</taxon>
        <taxon>Actinomycetes</taxon>
        <taxon>Micromonosporales</taxon>
        <taxon>Micromonosporaceae</taxon>
        <taxon>Micromonospora</taxon>
    </lineage>
</organism>
<dbReference type="PANTHER" id="PTHR16305">
    <property type="entry name" value="TESTICULAR SOLUBLE ADENYLYL CYCLASE"/>
    <property type="match status" value="1"/>
</dbReference>